<feature type="transmembrane region" description="Helical" evidence="12">
    <location>
        <begin position="37"/>
        <end position="55"/>
    </location>
</feature>
<evidence type="ECO:0000256" key="2">
    <source>
        <dbReference type="ARBA" id="ARBA00022448"/>
    </source>
</evidence>
<proteinExistence type="inferred from homology"/>
<comment type="subcellular location">
    <subcellularLocation>
        <location evidence="1">Membrane</location>
        <topology evidence="1">Multi-pass membrane protein</topology>
    </subcellularLocation>
</comment>
<dbReference type="GO" id="GO:0015280">
    <property type="term" value="F:ligand-gated sodium channel activity"/>
    <property type="evidence" value="ECO:0007669"/>
    <property type="project" value="TreeGrafter"/>
</dbReference>
<keyword evidence="6" id="KW-0915">Sodium</keyword>
<evidence type="ECO:0000256" key="9">
    <source>
        <dbReference type="ARBA" id="ARBA00023201"/>
    </source>
</evidence>
<keyword evidence="7 11" id="KW-0406">Ion transport</keyword>
<dbReference type="Proteomes" id="UP000276133">
    <property type="component" value="Unassembled WGS sequence"/>
</dbReference>
<keyword evidence="3 11" id="KW-0894">Sodium channel</keyword>
<keyword evidence="10 11" id="KW-0407">Ion channel</keyword>
<dbReference type="Pfam" id="PF00858">
    <property type="entry name" value="ASC"/>
    <property type="match status" value="1"/>
</dbReference>
<dbReference type="EMBL" id="REGN01005548">
    <property type="protein sequence ID" value="RNA12954.1"/>
    <property type="molecule type" value="Genomic_DNA"/>
</dbReference>
<dbReference type="GO" id="GO:0005886">
    <property type="term" value="C:plasma membrane"/>
    <property type="evidence" value="ECO:0007669"/>
    <property type="project" value="TreeGrafter"/>
</dbReference>
<keyword evidence="14" id="KW-1185">Reference proteome</keyword>
<dbReference type="Gene3D" id="2.60.470.10">
    <property type="entry name" value="Acid-sensing ion channels like domains"/>
    <property type="match status" value="1"/>
</dbReference>
<keyword evidence="2 11" id="KW-0813">Transport</keyword>
<name>A0A3M7QPF7_BRAPC</name>
<dbReference type="PRINTS" id="PR01078">
    <property type="entry name" value="AMINACHANNEL"/>
</dbReference>
<keyword evidence="4 11" id="KW-0812">Transmembrane</keyword>
<evidence type="ECO:0000256" key="8">
    <source>
        <dbReference type="ARBA" id="ARBA00023136"/>
    </source>
</evidence>
<evidence type="ECO:0000256" key="7">
    <source>
        <dbReference type="ARBA" id="ARBA00023065"/>
    </source>
</evidence>
<reference evidence="13 14" key="1">
    <citation type="journal article" date="2018" name="Sci. Rep.">
        <title>Genomic signatures of local adaptation to the degree of environmental predictability in rotifers.</title>
        <authorList>
            <person name="Franch-Gras L."/>
            <person name="Hahn C."/>
            <person name="Garcia-Roger E.M."/>
            <person name="Carmona M.J."/>
            <person name="Serra M."/>
            <person name="Gomez A."/>
        </authorList>
    </citation>
    <scope>NUCLEOTIDE SEQUENCE [LARGE SCALE GENOMIC DNA]</scope>
    <source>
        <strain evidence="13">HYR1</strain>
    </source>
</reference>
<dbReference type="AlphaFoldDB" id="A0A3M7QPF7"/>
<evidence type="ECO:0000256" key="1">
    <source>
        <dbReference type="ARBA" id="ARBA00004141"/>
    </source>
</evidence>
<gene>
    <name evidence="13" type="ORF">BpHYR1_006600</name>
</gene>
<evidence type="ECO:0000313" key="14">
    <source>
        <dbReference type="Proteomes" id="UP000276133"/>
    </source>
</evidence>
<evidence type="ECO:0000256" key="4">
    <source>
        <dbReference type="ARBA" id="ARBA00022692"/>
    </source>
</evidence>
<dbReference type="PANTHER" id="PTHR11690">
    <property type="entry name" value="AMILORIDE-SENSITIVE SODIUM CHANNEL-RELATED"/>
    <property type="match status" value="1"/>
</dbReference>
<comment type="similarity">
    <text evidence="11">Belongs to the amiloride-sensitive sodium channel (TC 1.A.6) family.</text>
</comment>
<accession>A0A3M7QPF7</accession>
<organism evidence="13 14">
    <name type="scientific">Brachionus plicatilis</name>
    <name type="common">Marine rotifer</name>
    <name type="synonym">Brachionus muelleri</name>
    <dbReference type="NCBI Taxonomy" id="10195"/>
    <lineage>
        <taxon>Eukaryota</taxon>
        <taxon>Metazoa</taxon>
        <taxon>Spiralia</taxon>
        <taxon>Gnathifera</taxon>
        <taxon>Rotifera</taxon>
        <taxon>Eurotatoria</taxon>
        <taxon>Monogononta</taxon>
        <taxon>Pseudotrocha</taxon>
        <taxon>Ploima</taxon>
        <taxon>Brachionidae</taxon>
        <taxon>Brachionus</taxon>
    </lineage>
</organism>
<evidence type="ECO:0000256" key="6">
    <source>
        <dbReference type="ARBA" id="ARBA00023053"/>
    </source>
</evidence>
<protein>
    <submittedName>
        <fullName evidence="13">Uncharacterized protein</fullName>
    </submittedName>
</protein>
<keyword evidence="5 12" id="KW-1133">Transmembrane helix</keyword>
<evidence type="ECO:0000256" key="12">
    <source>
        <dbReference type="SAM" id="Phobius"/>
    </source>
</evidence>
<sequence>MKTLRENLSNKFKDWILDSTSHGFPKIIKNEKFSLKLIWIIGVVLSISCCCYFIINTIINFTKFEVTTLVRHKTQIPLKFPVISICHNEMFLSAQGHEFRNQFLESFSIVNIFNDSFLTSIQKSDSQASLNVDFFDYLSRLKSYNQNFTNGIKKSFGFNLESYMISCFIESVDCDINNFIWYYERFFGNCYLFNTGKSRNGTKCTILEQTSVGQYSGIRMEFLSKTNDQVNDLSVAKGIHIALFDQNSNVNPFRGIDLSTKHLTNIIVRKRVTKKIPYPYSECEEDHSKFLSSEVYQATKENGVSYSQNLCFELCYQSFLFSNCNCSDPSKPTFKSTPFCNSNLEIFCLGQSYTEFYAKLNINKKCENDCPLECERTEYNFRVSLTDYPTDLRAKSLILLNKIHLKSISFMIHWNMWKFKIDYQPCNKQKKYQKGGICQSLSSEGPKHVLAAQKLRCGFGAKS</sequence>
<evidence type="ECO:0000313" key="13">
    <source>
        <dbReference type="EMBL" id="RNA12954.1"/>
    </source>
</evidence>
<evidence type="ECO:0000256" key="10">
    <source>
        <dbReference type="ARBA" id="ARBA00023303"/>
    </source>
</evidence>
<evidence type="ECO:0000256" key="5">
    <source>
        <dbReference type="ARBA" id="ARBA00022989"/>
    </source>
</evidence>
<dbReference type="OrthoDB" id="6421178at2759"/>
<comment type="caution">
    <text evidence="13">The sequence shown here is derived from an EMBL/GenBank/DDBJ whole genome shotgun (WGS) entry which is preliminary data.</text>
</comment>
<dbReference type="InterPro" id="IPR001873">
    <property type="entry name" value="ENaC"/>
</dbReference>
<keyword evidence="9 11" id="KW-0739">Sodium transport</keyword>
<evidence type="ECO:0000256" key="11">
    <source>
        <dbReference type="RuleBase" id="RU000679"/>
    </source>
</evidence>
<keyword evidence="8 12" id="KW-0472">Membrane</keyword>
<evidence type="ECO:0000256" key="3">
    <source>
        <dbReference type="ARBA" id="ARBA00022461"/>
    </source>
</evidence>